<dbReference type="AlphaFoldDB" id="A0A4Z0PH00"/>
<evidence type="ECO:0000313" key="3">
    <source>
        <dbReference type="Proteomes" id="UP000297739"/>
    </source>
</evidence>
<dbReference type="Pfam" id="PF00665">
    <property type="entry name" value="rve"/>
    <property type="match status" value="1"/>
</dbReference>
<dbReference type="SUPFAM" id="SSF53098">
    <property type="entry name" value="Ribonuclease H-like"/>
    <property type="match status" value="1"/>
</dbReference>
<reference evidence="2 3" key="1">
    <citation type="submission" date="2019-04" db="EMBL/GenBank/DDBJ databases">
        <authorList>
            <person name="Feng G."/>
            <person name="Zhang J."/>
            <person name="Zhu H."/>
        </authorList>
    </citation>
    <scope>NUCLEOTIDE SEQUENCE [LARGE SCALE GENOMIC DNA]</scope>
    <source>
        <strain evidence="2 3">JCM 17223</strain>
    </source>
</reference>
<protein>
    <submittedName>
        <fullName evidence="2">IS3 family transposase</fullName>
    </submittedName>
</protein>
<dbReference type="InterPro" id="IPR012337">
    <property type="entry name" value="RNaseH-like_sf"/>
</dbReference>
<name>A0A4Z0PH00_9BACT</name>
<dbReference type="PANTHER" id="PTHR46889:SF5">
    <property type="entry name" value="INTEGRASE PROTEIN"/>
    <property type="match status" value="1"/>
</dbReference>
<dbReference type="GO" id="GO:0003676">
    <property type="term" value="F:nucleic acid binding"/>
    <property type="evidence" value="ECO:0007669"/>
    <property type="project" value="InterPro"/>
</dbReference>
<dbReference type="PROSITE" id="PS50994">
    <property type="entry name" value="INTEGRASE"/>
    <property type="match status" value="1"/>
</dbReference>
<dbReference type="InterPro" id="IPR001584">
    <property type="entry name" value="Integrase_cat-core"/>
</dbReference>
<comment type="caution">
    <text evidence="2">The sequence shown here is derived from an EMBL/GenBank/DDBJ whole genome shotgun (WGS) entry which is preliminary data.</text>
</comment>
<evidence type="ECO:0000259" key="1">
    <source>
        <dbReference type="PROSITE" id="PS50994"/>
    </source>
</evidence>
<dbReference type="GO" id="GO:0015074">
    <property type="term" value="P:DNA integration"/>
    <property type="evidence" value="ECO:0007669"/>
    <property type="project" value="InterPro"/>
</dbReference>
<dbReference type="RefSeq" id="WP_135498898.1">
    <property type="nucleotide sequence ID" value="NZ_SRLD01000036.1"/>
</dbReference>
<dbReference type="InterPro" id="IPR036397">
    <property type="entry name" value="RNaseH_sf"/>
</dbReference>
<dbReference type="NCBIfam" id="NF033516">
    <property type="entry name" value="transpos_IS3"/>
    <property type="match status" value="1"/>
</dbReference>
<dbReference type="Proteomes" id="UP000297739">
    <property type="component" value="Unassembled WGS sequence"/>
</dbReference>
<gene>
    <name evidence="2" type="ORF">E5J99_16395</name>
</gene>
<accession>A0A4Z0PH00</accession>
<proteinExistence type="predicted"/>
<dbReference type="PANTHER" id="PTHR46889">
    <property type="entry name" value="TRANSPOSASE INSF FOR INSERTION SEQUENCE IS3B-RELATED"/>
    <property type="match status" value="1"/>
</dbReference>
<sequence>MRVAQQRTLVQASGEGSVQARCQALGLARSSYYYQPRGESALNLELMRLLDEEFTRHNFKGVLGLRDHLRQQGYAVNAKRVRRLVRLMGQEPVYPKPRLSVPGQGVTRYPYLLRERVLSAPNEVWSTDITYVPMAKGFLYLVAVLDWHSRFVLSWELSNTLDVGFCLQALHGALQQQPAPFIFNSDQGSQFTSQPFQQALLAAGCQISHDGRGRATDNAFIERLWRSVKWECVYLNPATDGRHLYEQLQADFTYYNHHRPHQALKGQTPAQFFAQTPTFNHEQICLTNPA</sequence>
<keyword evidence="3" id="KW-1185">Reference proteome</keyword>
<dbReference type="EMBL" id="SRLD01000036">
    <property type="protein sequence ID" value="TGE14424.1"/>
    <property type="molecule type" value="Genomic_DNA"/>
</dbReference>
<evidence type="ECO:0000313" key="2">
    <source>
        <dbReference type="EMBL" id="TGE14424.1"/>
    </source>
</evidence>
<dbReference type="OrthoDB" id="936265at2"/>
<dbReference type="InterPro" id="IPR025948">
    <property type="entry name" value="HTH-like_dom"/>
</dbReference>
<organism evidence="2 3">
    <name type="scientific">Hymenobacter elongatus</name>
    <dbReference type="NCBI Taxonomy" id="877208"/>
    <lineage>
        <taxon>Bacteria</taxon>
        <taxon>Pseudomonadati</taxon>
        <taxon>Bacteroidota</taxon>
        <taxon>Cytophagia</taxon>
        <taxon>Cytophagales</taxon>
        <taxon>Hymenobacteraceae</taxon>
        <taxon>Hymenobacter</taxon>
    </lineage>
</organism>
<dbReference type="Pfam" id="PF13276">
    <property type="entry name" value="HTH_21"/>
    <property type="match status" value="1"/>
</dbReference>
<dbReference type="InterPro" id="IPR050900">
    <property type="entry name" value="Transposase_IS3/IS150/IS904"/>
</dbReference>
<dbReference type="InterPro" id="IPR048020">
    <property type="entry name" value="Transpos_IS3"/>
</dbReference>
<dbReference type="Gene3D" id="3.30.420.10">
    <property type="entry name" value="Ribonuclease H-like superfamily/Ribonuclease H"/>
    <property type="match status" value="1"/>
</dbReference>
<feature type="domain" description="Integrase catalytic" evidence="1">
    <location>
        <begin position="117"/>
        <end position="277"/>
    </location>
</feature>